<dbReference type="PANTHER" id="PTHR47683:SF4">
    <property type="entry name" value="PSEUDOURIDINE SYNTHASE"/>
    <property type="match status" value="1"/>
</dbReference>
<keyword evidence="3 5" id="KW-0413">Isomerase</keyword>
<dbReference type="Gene3D" id="3.10.290.10">
    <property type="entry name" value="RNA-binding S4 domain"/>
    <property type="match status" value="1"/>
</dbReference>
<dbReference type="InterPro" id="IPR050343">
    <property type="entry name" value="RsuA_PseudoU_synthase"/>
</dbReference>
<dbReference type="CDD" id="cd00165">
    <property type="entry name" value="S4"/>
    <property type="match status" value="1"/>
</dbReference>
<evidence type="ECO:0000256" key="1">
    <source>
        <dbReference type="ARBA" id="ARBA00008348"/>
    </source>
</evidence>
<dbReference type="RefSeq" id="WP_055306607.1">
    <property type="nucleotide sequence ID" value="NZ_DAWCMB010000342.1"/>
</dbReference>
<comment type="similarity">
    <text evidence="1 5">Belongs to the pseudouridine synthase RsuA family.</text>
</comment>
<dbReference type="Gene3D" id="3.30.70.1560">
    <property type="entry name" value="Alpha-L RNA-binding motif"/>
    <property type="match status" value="1"/>
</dbReference>
<organism evidence="7 8">
    <name type="scientific">[Lactobacillus] rogosae</name>
    <dbReference type="NCBI Taxonomy" id="706562"/>
    <lineage>
        <taxon>Bacteria</taxon>
        <taxon>Bacillati</taxon>
        <taxon>Bacillota</taxon>
        <taxon>Clostridia</taxon>
        <taxon>Lachnospirales</taxon>
        <taxon>Lachnospiraceae</taxon>
        <taxon>Lachnospira</taxon>
    </lineage>
</organism>
<keyword evidence="2 4" id="KW-0694">RNA-binding</keyword>
<dbReference type="Pfam" id="PF01479">
    <property type="entry name" value="S4"/>
    <property type="match status" value="1"/>
</dbReference>
<evidence type="ECO:0000256" key="2">
    <source>
        <dbReference type="ARBA" id="ARBA00022884"/>
    </source>
</evidence>
<evidence type="ECO:0000256" key="5">
    <source>
        <dbReference type="RuleBase" id="RU003887"/>
    </source>
</evidence>
<evidence type="ECO:0000259" key="6">
    <source>
        <dbReference type="SMART" id="SM00363"/>
    </source>
</evidence>
<dbReference type="InterPro" id="IPR020094">
    <property type="entry name" value="TruA/RsuA/RluB/E/F_N"/>
</dbReference>
<evidence type="ECO:0000313" key="7">
    <source>
        <dbReference type="EMBL" id="MEQ2378612.1"/>
    </source>
</evidence>
<dbReference type="EMBL" id="JBBMER010000001">
    <property type="protein sequence ID" value="MEQ2378612.1"/>
    <property type="molecule type" value="Genomic_DNA"/>
</dbReference>
<comment type="caution">
    <text evidence="7">The sequence shown here is derived from an EMBL/GenBank/DDBJ whole genome shotgun (WGS) entry which is preliminary data.</text>
</comment>
<dbReference type="InterPro" id="IPR006145">
    <property type="entry name" value="PsdUridine_synth_RsuA/RluA"/>
</dbReference>
<dbReference type="Gene3D" id="3.30.70.580">
    <property type="entry name" value="Pseudouridine synthase I, catalytic domain, N-terminal subdomain"/>
    <property type="match status" value="1"/>
</dbReference>
<dbReference type="InterPro" id="IPR002942">
    <property type="entry name" value="S4_RNA-bd"/>
</dbReference>
<reference evidence="7 8" key="1">
    <citation type="submission" date="2024-03" db="EMBL/GenBank/DDBJ databases">
        <title>Human intestinal bacterial collection.</title>
        <authorList>
            <person name="Pauvert C."/>
            <person name="Hitch T.C.A."/>
            <person name="Clavel T."/>
        </authorList>
    </citation>
    <scope>NUCLEOTIDE SEQUENCE [LARGE SCALE GENOMIC DNA]</scope>
    <source>
        <strain evidence="7 8">CLA-AA-H255</strain>
    </source>
</reference>
<dbReference type="GO" id="GO:0016853">
    <property type="term" value="F:isomerase activity"/>
    <property type="evidence" value="ECO:0007669"/>
    <property type="project" value="UniProtKB-KW"/>
</dbReference>
<dbReference type="InterPro" id="IPR000748">
    <property type="entry name" value="PsdUridine_synth_RsuA/RluB/E/F"/>
</dbReference>
<dbReference type="Pfam" id="PF00849">
    <property type="entry name" value="PseudoU_synth_2"/>
    <property type="match status" value="1"/>
</dbReference>
<sequence>MVIRLDKYLCDMQAGTRSAVKDIIRKKRVTINGEVITRPEIKVDIDKDVVAVDNNVLGYSEYEYYMLNKPAGVVSAVSDKDFKTVVELITDNKRKDLFPVGRLDKDTEGLLIITNDGDMAHRLLSPKHHIDKTYYVVAKGSIDNKYIDEFKNGLVVDKDFTAMPAKLEILQYNNQDDTTFLNITIQEGKFHQIKRMFKAAGSEVLYLKRLSMGKLQLDETLEPGKFRPLTGSEIDLLKSWN</sequence>
<protein>
    <recommendedName>
        <fullName evidence="5">Pseudouridine synthase</fullName>
        <ecNumber evidence="5">5.4.99.-</ecNumber>
    </recommendedName>
</protein>
<dbReference type="InterPro" id="IPR042092">
    <property type="entry name" value="PsdUridine_s_RsuA/RluB/E/F_cat"/>
</dbReference>
<feature type="domain" description="RNA-binding S4" evidence="6">
    <location>
        <begin position="3"/>
        <end position="63"/>
    </location>
</feature>
<dbReference type="SUPFAM" id="SSF55174">
    <property type="entry name" value="Alpha-L RNA-binding motif"/>
    <property type="match status" value="1"/>
</dbReference>
<accession>A0ABV1BS78</accession>
<dbReference type="CDD" id="cd02553">
    <property type="entry name" value="PseudoU_synth_RsuA"/>
    <property type="match status" value="1"/>
</dbReference>
<evidence type="ECO:0000313" key="8">
    <source>
        <dbReference type="Proteomes" id="UP001442364"/>
    </source>
</evidence>
<dbReference type="EC" id="5.4.99.-" evidence="5"/>
<proteinExistence type="inferred from homology"/>
<name>A0ABV1BS78_9FIRM</name>
<dbReference type="SUPFAM" id="SSF55120">
    <property type="entry name" value="Pseudouridine synthase"/>
    <property type="match status" value="1"/>
</dbReference>
<evidence type="ECO:0000256" key="4">
    <source>
        <dbReference type="PROSITE-ProRule" id="PRU00182"/>
    </source>
</evidence>
<dbReference type="PROSITE" id="PS50889">
    <property type="entry name" value="S4"/>
    <property type="match status" value="1"/>
</dbReference>
<dbReference type="InterPro" id="IPR018496">
    <property type="entry name" value="PsdUridine_synth_RsuA/RluB_CS"/>
</dbReference>
<dbReference type="NCBIfam" id="TIGR00093">
    <property type="entry name" value="pseudouridine synthase"/>
    <property type="match status" value="1"/>
</dbReference>
<gene>
    <name evidence="7" type="ORF">WMO14_01750</name>
</gene>
<evidence type="ECO:0000256" key="3">
    <source>
        <dbReference type="ARBA" id="ARBA00023235"/>
    </source>
</evidence>
<dbReference type="SMART" id="SM00363">
    <property type="entry name" value="S4"/>
    <property type="match status" value="1"/>
</dbReference>
<dbReference type="PANTHER" id="PTHR47683">
    <property type="entry name" value="PSEUDOURIDINE SYNTHASE FAMILY PROTEIN-RELATED"/>
    <property type="match status" value="1"/>
</dbReference>
<keyword evidence="8" id="KW-1185">Reference proteome</keyword>
<dbReference type="InterPro" id="IPR020103">
    <property type="entry name" value="PsdUridine_synth_cat_dom_sf"/>
</dbReference>
<dbReference type="PROSITE" id="PS01149">
    <property type="entry name" value="PSI_RSU"/>
    <property type="match status" value="1"/>
</dbReference>
<dbReference type="Proteomes" id="UP001442364">
    <property type="component" value="Unassembled WGS sequence"/>
</dbReference>
<dbReference type="InterPro" id="IPR036986">
    <property type="entry name" value="S4_RNA-bd_sf"/>
</dbReference>